<evidence type="ECO:0000313" key="2">
    <source>
        <dbReference type="Proteomes" id="UP001214250"/>
    </source>
</evidence>
<gene>
    <name evidence="1" type="ORF">PQO03_03655</name>
</gene>
<dbReference type="Proteomes" id="UP001214250">
    <property type="component" value="Chromosome 1"/>
</dbReference>
<reference evidence="1 2" key="1">
    <citation type="submission" date="2023-02" db="EMBL/GenBank/DDBJ databases">
        <title>Genome sequence of Lentisphaera profundi SAORIC-696.</title>
        <authorList>
            <person name="Kim e."/>
            <person name="Cho J.-C."/>
            <person name="Choi A."/>
            <person name="Kang I."/>
        </authorList>
    </citation>
    <scope>NUCLEOTIDE SEQUENCE [LARGE SCALE GENOMIC DNA]</scope>
    <source>
        <strain evidence="1 2">SAORIC-696</strain>
    </source>
</reference>
<dbReference type="RefSeq" id="WP_274151198.1">
    <property type="nucleotide sequence ID" value="NZ_CP117811.1"/>
</dbReference>
<proteinExistence type="predicted"/>
<protein>
    <submittedName>
        <fullName evidence="1">Uncharacterized protein</fullName>
    </submittedName>
</protein>
<organism evidence="1 2">
    <name type="scientific">Lentisphaera profundi</name>
    <dbReference type="NCBI Taxonomy" id="1658616"/>
    <lineage>
        <taxon>Bacteria</taxon>
        <taxon>Pseudomonadati</taxon>
        <taxon>Lentisphaerota</taxon>
        <taxon>Lentisphaeria</taxon>
        <taxon>Lentisphaerales</taxon>
        <taxon>Lentisphaeraceae</taxon>
        <taxon>Lentisphaera</taxon>
    </lineage>
</organism>
<keyword evidence="2" id="KW-1185">Reference proteome</keyword>
<name>A0ABY7VS73_9BACT</name>
<accession>A0ABY7VS73</accession>
<sequence>MKCPHCESQKLAHLTPITDSKNVTKFYHAFCESCEQEVRIDLDGSVKKEVEHDKTWLDDLSKIIE</sequence>
<evidence type="ECO:0000313" key="1">
    <source>
        <dbReference type="EMBL" id="WDE97050.1"/>
    </source>
</evidence>
<dbReference type="EMBL" id="CP117811">
    <property type="protein sequence ID" value="WDE97050.1"/>
    <property type="molecule type" value="Genomic_DNA"/>
</dbReference>